<feature type="region of interest" description="Disordered" evidence="1">
    <location>
        <begin position="52"/>
        <end position="123"/>
    </location>
</feature>
<proteinExistence type="predicted"/>
<gene>
    <name evidence="3" type="ORF">JEODO184_00193</name>
</gene>
<dbReference type="PROSITE" id="PS51257">
    <property type="entry name" value="PROKAR_LIPOPROTEIN"/>
    <property type="match status" value="1"/>
</dbReference>
<dbReference type="AlphaFoldDB" id="A0A6V7R2R7"/>
<accession>A0A6V7R2R7</accession>
<dbReference type="Proteomes" id="UP000589351">
    <property type="component" value="Unassembled WGS sequence"/>
</dbReference>
<feature type="signal peptide" evidence="2">
    <location>
        <begin position="1"/>
        <end position="33"/>
    </location>
</feature>
<feature type="chain" id="PRO_5039085116" description="DUF4382 domain-containing protein" evidence="2">
    <location>
        <begin position="34"/>
        <end position="283"/>
    </location>
</feature>
<protein>
    <recommendedName>
        <fullName evidence="5">DUF4382 domain-containing protein</fullName>
    </recommendedName>
</protein>
<name>A0A6V7R2R7_9STAP</name>
<keyword evidence="4" id="KW-1185">Reference proteome</keyword>
<keyword evidence="2" id="KW-0732">Signal</keyword>
<dbReference type="EMBL" id="CAJEWD010000003">
    <property type="protein sequence ID" value="CAD2071293.1"/>
    <property type="molecule type" value="Genomic_DNA"/>
</dbReference>
<feature type="compositionally biased region" description="Acidic residues" evidence="1">
    <location>
        <begin position="60"/>
        <end position="86"/>
    </location>
</feature>
<feature type="compositionally biased region" description="Low complexity" evidence="1">
    <location>
        <begin position="87"/>
        <end position="96"/>
    </location>
</feature>
<evidence type="ECO:0000256" key="1">
    <source>
        <dbReference type="SAM" id="MobiDB-lite"/>
    </source>
</evidence>
<evidence type="ECO:0000256" key="2">
    <source>
        <dbReference type="SAM" id="SignalP"/>
    </source>
</evidence>
<evidence type="ECO:0008006" key="5">
    <source>
        <dbReference type="Google" id="ProtNLM"/>
    </source>
</evidence>
<reference evidence="3 4" key="1">
    <citation type="submission" date="2020-07" db="EMBL/GenBank/DDBJ databases">
        <authorList>
            <person name="Criscuolo A."/>
        </authorList>
    </citation>
    <scope>NUCLEOTIDE SEQUENCE [LARGE SCALE GENOMIC DNA]</scope>
    <source>
        <strain evidence="3">CIP111649</strain>
    </source>
</reference>
<sequence length="283" mass="31368">MFTLKYIKDMERRVRVKVKFIGLLFLSSIILTACSTPFDDLADQINAWIAGEEVDNKETENEDTEGTESTEEDSTTEETETTEDTTETTNQVDTSTSESTSKVDYSDLYDQGEETSLDSGTYTVGEDIEAGRYEVTSDDYMGITIRNADDLSTYTDSVNGGSEDSVDKHIVFLDDDYTVEVSDYSSSSGAVVDFAPYESTEVTELTPGQWIVGEDFPAGVYDIEIDPTDSYGDLVISRQLDSNRARFLLGSVDYGGVLEVTTNLEEGELVTLNYIKSARLTKR</sequence>
<organism evidence="3 4">
    <name type="scientific">Jeotgalicoccus meleagridis</name>
    <dbReference type="NCBI Taxonomy" id="2759181"/>
    <lineage>
        <taxon>Bacteria</taxon>
        <taxon>Bacillati</taxon>
        <taxon>Bacillota</taxon>
        <taxon>Bacilli</taxon>
        <taxon>Bacillales</taxon>
        <taxon>Staphylococcaceae</taxon>
        <taxon>Jeotgalicoccus</taxon>
    </lineage>
</organism>
<comment type="caution">
    <text evidence="3">The sequence shown here is derived from an EMBL/GenBank/DDBJ whole genome shotgun (WGS) entry which is preliminary data.</text>
</comment>
<evidence type="ECO:0000313" key="4">
    <source>
        <dbReference type="Proteomes" id="UP000589351"/>
    </source>
</evidence>
<evidence type="ECO:0000313" key="3">
    <source>
        <dbReference type="EMBL" id="CAD2071293.1"/>
    </source>
</evidence>